<dbReference type="EMBL" id="JAUIZM010000003">
    <property type="protein sequence ID" value="KAK1391974.1"/>
    <property type="molecule type" value="Genomic_DNA"/>
</dbReference>
<dbReference type="Proteomes" id="UP001237642">
    <property type="component" value="Unassembled WGS sequence"/>
</dbReference>
<proteinExistence type="predicted"/>
<dbReference type="PANTHER" id="PTHR12124">
    <property type="entry name" value="POLYMYOSITIS/SCLERODERMA AUTOANTIGEN-RELATED"/>
    <property type="match status" value="1"/>
</dbReference>
<dbReference type="GO" id="GO:0071035">
    <property type="term" value="P:nuclear polyadenylation-dependent rRNA catabolic process"/>
    <property type="evidence" value="ECO:0007669"/>
    <property type="project" value="TreeGrafter"/>
</dbReference>
<name>A0AAD8ITS1_9APIA</name>
<keyword evidence="3" id="KW-1185">Reference proteome</keyword>
<evidence type="ECO:0000313" key="3">
    <source>
        <dbReference type="Proteomes" id="UP001237642"/>
    </source>
</evidence>
<dbReference type="GO" id="GO:0071036">
    <property type="term" value="P:nuclear polyadenylation-dependent snoRNA catabolic process"/>
    <property type="evidence" value="ECO:0007669"/>
    <property type="project" value="TreeGrafter"/>
</dbReference>
<protein>
    <submittedName>
        <fullName evidence="2">Uncharacterized protein</fullName>
    </submittedName>
</protein>
<accession>A0AAD8ITS1</accession>
<dbReference type="GO" id="GO:0071037">
    <property type="term" value="P:nuclear polyadenylation-dependent snRNA catabolic process"/>
    <property type="evidence" value="ECO:0007669"/>
    <property type="project" value="TreeGrafter"/>
</dbReference>
<dbReference type="GO" id="GO:0003727">
    <property type="term" value="F:single-stranded RNA binding"/>
    <property type="evidence" value="ECO:0007669"/>
    <property type="project" value="TreeGrafter"/>
</dbReference>
<feature type="region of interest" description="Disordered" evidence="1">
    <location>
        <begin position="298"/>
        <end position="319"/>
    </location>
</feature>
<gene>
    <name evidence="2" type="ORF">POM88_011030</name>
</gene>
<feature type="compositionally biased region" description="Basic and acidic residues" evidence="1">
    <location>
        <begin position="308"/>
        <end position="319"/>
    </location>
</feature>
<organism evidence="2 3">
    <name type="scientific">Heracleum sosnowskyi</name>
    <dbReference type="NCBI Taxonomy" id="360622"/>
    <lineage>
        <taxon>Eukaryota</taxon>
        <taxon>Viridiplantae</taxon>
        <taxon>Streptophyta</taxon>
        <taxon>Embryophyta</taxon>
        <taxon>Tracheophyta</taxon>
        <taxon>Spermatophyta</taxon>
        <taxon>Magnoliopsida</taxon>
        <taxon>eudicotyledons</taxon>
        <taxon>Gunneridae</taxon>
        <taxon>Pentapetalae</taxon>
        <taxon>asterids</taxon>
        <taxon>campanulids</taxon>
        <taxon>Apiales</taxon>
        <taxon>Apiaceae</taxon>
        <taxon>Apioideae</taxon>
        <taxon>apioid superclade</taxon>
        <taxon>Tordylieae</taxon>
        <taxon>Tordyliinae</taxon>
        <taxon>Heracleum</taxon>
    </lineage>
</organism>
<dbReference type="GO" id="GO:0071038">
    <property type="term" value="P:TRAMP-dependent tRNA surveillance pathway"/>
    <property type="evidence" value="ECO:0007669"/>
    <property type="project" value="TreeGrafter"/>
</dbReference>
<dbReference type="GO" id="GO:0071039">
    <property type="term" value="P:nuclear polyadenylation-dependent CUT catabolic process"/>
    <property type="evidence" value="ECO:0007669"/>
    <property type="project" value="TreeGrafter"/>
</dbReference>
<reference evidence="2" key="2">
    <citation type="submission" date="2023-05" db="EMBL/GenBank/DDBJ databases">
        <authorList>
            <person name="Schelkunov M.I."/>
        </authorList>
    </citation>
    <scope>NUCLEOTIDE SEQUENCE</scope>
    <source>
        <strain evidence="2">Hsosn_3</strain>
        <tissue evidence="2">Leaf</tissue>
    </source>
</reference>
<dbReference type="GO" id="GO:0000467">
    <property type="term" value="P:exonucleolytic trimming to generate mature 3'-end of 5.8S rRNA from tricistronic rRNA transcript (SSU-rRNA, 5.8S rRNA, LSU-rRNA)"/>
    <property type="evidence" value="ECO:0007669"/>
    <property type="project" value="InterPro"/>
</dbReference>
<dbReference type="InterPro" id="IPR045092">
    <property type="entry name" value="Rrp6-like"/>
</dbReference>
<dbReference type="GO" id="GO:0071044">
    <property type="term" value="P:histone mRNA catabolic process"/>
    <property type="evidence" value="ECO:0007669"/>
    <property type="project" value="TreeGrafter"/>
</dbReference>
<reference evidence="2" key="1">
    <citation type="submission" date="2023-02" db="EMBL/GenBank/DDBJ databases">
        <title>Genome of toxic invasive species Heracleum sosnowskyi carries increased number of genes despite the absence of recent whole-genome duplications.</title>
        <authorList>
            <person name="Schelkunov M."/>
            <person name="Shtratnikova V."/>
            <person name="Makarenko M."/>
            <person name="Klepikova A."/>
            <person name="Omelchenko D."/>
            <person name="Novikova G."/>
            <person name="Obukhova E."/>
            <person name="Bogdanov V."/>
            <person name="Penin A."/>
            <person name="Logacheva M."/>
        </authorList>
    </citation>
    <scope>NUCLEOTIDE SEQUENCE</scope>
    <source>
        <strain evidence="2">Hsosn_3</strain>
        <tissue evidence="2">Leaf</tissue>
    </source>
</reference>
<evidence type="ECO:0000313" key="2">
    <source>
        <dbReference type="EMBL" id="KAK1391974.1"/>
    </source>
</evidence>
<dbReference type="GO" id="GO:0000175">
    <property type="term" value="F:3'-5'-RNA exonuclease activity"/>
    <property type="evidence" value="ECO:0007669"/>
    <property type="project" value="InterPro"/>
</dbReference>
<dbReference type="GO" id="GO:0005730">
    <property type="term" value="C:nucleolus"/>
    <property type="evidence" value="ECO:0007669"/>
    <property type="project" value="TreeGrafter"/>
</dbReference>
<dbReference type="AlphaFoldDB" id="A0AAD8ITS1"/>
<evidence type="ECO:0000256" key="1">
    <source>
        <dbReference type="SAM" id="MobiDB-lite"/>
    </source>
</evidence>
<dbReference type="PANTHER" id="PTHR12124:SF47">
    <property type="entry name" value="EXOSOME COMPONENT 10"/>
    <property type="match status" value="1"/>
</dbReference>
<comment type="caution">
    <text evidence="2">The sequence shown here is derived from an EMBL/GenBank/DDBJ whole genome shotgun (WGS) entry which is preliminary data.</text>
</comment>
<dbReference type="GO" id="GO:0071040">
    <property type="term" value="P:nuclear polyadenylation-dependent antisense transcript catabolic process"/>
    <property type="evidence" value="ECO:0007669"/>
    <property type="project" value="TreeGrafter"/>
</dbReference>
<dbReference type="GO" id="GO:0071051">
    <property type="term" value="P:poly(A)-dependent snoRNA 3'-end processing"/>
    <property type="evidence" value="ECO:0007669"/>
    <property type="project" value="TreeGrafter"/>
</dbReference>
<sequence length="482" mass="53733">MFVGLSVRELLCFTPNDANDVHFQFDPGGYFLVEVETFMIRPTPCTFSNSVEGNTISLNLFFKLFNFLICKTTEDKRISTIFDVLLIESVECDTLVLGVYLWKLYVTNELGERNVVFSERQWGSNDAVCTIIASEKSVLAAAQVQEKKLNEESRAVKHKLRKSILNEAEIAKQMPLTTISLHQLVKLKHQYVERHLDSVVSIIKHSIQNASAYEAIAEQLKEAYTEAISAENLNVADGSEVLSPPDVPARAKGRMGAALVGATYTSSRNMFKNLPSPAQLKVRRLDPKNSIHEVINEQTEGPSVSAGRYRDEQTDKDSCVPRLPKECSRTYELFIPGNMKFPYPASGVEVTVQVLSKPTGAFGALLGNSAAKRKFDAEKIVMKEFKLDNNRSFVNLPFHSFSGKANGMQPAIKEPAKPLQILRPKEPDTVVATDSRLQGTIFLNDKLGEEKVHEDPKPEQNISNMSVSFFRSGRGRRDGIAV</sequence>
<dbReference type="GO" id="GO:0000176">
    <property type="term" value="C:nuclear exosome (RNase complex)"/>
    <property type="evidence" value="ECO:0007669"/>
    <property type="project" value="TreeGrafter"/>
</dbReference>